<dbReference type="Pfam" id="PF01833">
    <property type="entry name" value="TIG"/>
    <property type="match status" value="2"/>
</dbReference>
<dbReference type="PROSITE" id="PS51257">
    <property type="entry name" value="PROKAR_LIPOPROTEIN"/>
    <property type="match status" value="1"/>
</dbReference>
<evidence type="ECO:0000313" key="4">
    <source>
        <dbReference type="EMBL" id="NGP88031.1"/>
    </source>
</evidence>
<comment type="similarity">
    <text evidence="1">Belongs to the TolB family.</text>
</comment>
<proteinExistence type="inferred from homology"/>
<feature type="domain" description="IPT/TIG" evidence="3">
    <location>
        <begin position="32"/>
        <end position="112"/>
    </location>
</feature>
<gene>
    <name evidence="4" type="ORF">G3569_06670</name>
</gene>
<keyword evidence="2" id="KW-0732">Signal</keyword>
<dbReference type="PANTHER" id="PTHR36842:SF1">
    <property type="entry name" value="PROTEIN TOLB"/>
    <property type="match status" value="1"/>
</dbReference>
<dbReference type="SUPFAM" id="SSF69304">
    <property type="entry name" value="Tricorn protease N-terminal domain"/>
    <property type="match status" value="1"/>
</dbReference>
<feature type="signal peptide" evidence="2">
    <location>
        <begin position="1"/>
        <end position="20"/>
    </location>
</feature>
<dbReference type="SMART" id="SM00429">
    <property type="entry name" value="IPT"/>
    <property type="match status" value="2"/>
</dbReference>
<dbReference type="Proteomes" id="UP000479132">
    <property type="component" value="Unassembled WGS sequence"/>
</dbReference>
<dbReference type="InterPro" id="IPR013783">
    <property type="entry name" value="Ig-like_fold"/>
</dbReference>
<dbReference type="Gene3D" id="2.60.40.10">
    <property type="entry name" value="Immunoglobulins"/>
    <property type="match status" value="2"/>
</dbReference>
<dbReference type="Pfam" id="PF07676">
    <property type="entry name" value="PD40"/>
    <property type="match status" value="4"/>
</dbReference>
<accession>A0A6M1T7S3</accession>
<evidence type="ECO:0000256" key="2">
    <source>
        <dbReference type="SAM" id="SignalP"/>
    </source>
</evidence>
<reference evidence="4 5" key="1">
    <citation type="submission" date="2020-02" db="EMBL/GenBank/DDBJ databases">
        <title>Aliifodinibius halophilus 2W32, complete genome.</title>
        <authorList>
            <person name="Li Y."/>
            <person name="Wu S."/>
        </authorList>
    </citation>
    <scope>NUCLEOTIDE SEQUENCE [LARGE SCALE GENOMIC DNA]</scope>
    <source>
        <strain evidence="4 5">2W32</strain>
    </source>
</reference>
<dbReference type="InterPro" id="IPR011659">
    <property type="entry name" value="WD40"/>
</dbReference>
<sequence>MKKLLSPIIFLLILLTVAFTSCKKATSSEEAPPDITGIQPESGPVGTAVTINGSNFSTSPASNSVSFNGTAAEIQSATTSQIKTTVPDGASTGSVSVSVAGMTAQGPAFTVEEQSPGIKAINPESGAVGTEVVITGMNFSVTATENNITFNGTNAVVKQASETELVTEVPDGATDGPVKVIVDGKTATGPTDFDVITEGTLEFIVQTTGEDKDQDGYMVTLTNAGTGKSTASEDTVYFEDLSPDTYTVELTNMADNCDVSGSNPRDGDVAAGDTTKVAMEVICTSTGGTENDLSKKIVFVETHSGTGNQALYVINPDGTDKRLIRRDRDNNLLLPDISPDGTQLIYQMNQNSPSVWKVNANNSGNTKLADNASTPAWSPDGKKTAFVRSANLVLMDADGSNEVEITDKTNTDGVESPAWFPDGSKILFRCDQGFGAAATQLCTVKVDGSDFQQLTNDSYAYREPSISPDGSKIAFHAYLDDNTGYKPRKIYVMDADGSNMTLLVDEESYHPTWSPTGSYIAFHGKYDSDGDTYLSYIMPDGSNRKWVPGVQLYKMTAGGAPMPGGNGGPDWGTPK</sequence>
<name>A0A6M1T7S3_9BACT</name>
<dbReference type="Gene3D" id="2.120.10.30">
    <property type="entry name" value="TolB, C-terminal domain"/>
    <property type="match status" value="2"/>
</dbReference>
<dbReference type="SUPFAM" id="SSF81296">
    <property type="entry name" value="E set domains"/>
    <property type="match status" value="2"/>
</dbReference>
<dbReference type="InterPro" id="IPR002909">
    <property type="entry name" value="IPT_dom"/>
</dbReference>
<organism evidence="4 5">
    <name type="scientific">Fodinibius halophilus</name>
    <dbReference type="NCBI Taxonomy" id="1736908"/>
    <lineage>
        <taxon>Bacteria</taxon>
        <taxon>Pseudomonadati</taxon>
        <taxon>Balneolota</taxon>
        <taxon>Balneolia</taxon>
        <taxon>Balneolales</taxon>
        <taxon>Balneolaceae</taxon>
        <taxon>Fodinibius</taxon>
    </lineage>
</organism>
<dbReference type="InterPro" id="IPR011042">
    <property type="entry name" value="6-blade_b-propeller_TolB-like"/>
</dbReference>
<feature type="chain" id="PRO_5027062929" description="IPT/TIG domain-containing protein" evidence="2">
    <location>
        <begin position="21"/>
        <end position="575"/>
    </location>
</feature>
<dbReference type="EMBL" id="JAALLS010000007">
    <property type="protein sequence ID" value="NGP88031.1"/>
    <property type="molecule type" value="Genomic_DNA"/>
</dbReference>
<dbReference type="PANTHER" id="PTHR36842">
    <property type="entry name" value="PROTEIN TOLB HOMOLOG"/>
    <property type="match status" value="1"/>
</dbReference>
<evidence type="ECO:0000313" key="5">
    <source>
        <dbReference type="Proteomes" id="UP000479132"/>
    </source>
</evidence>
<feature type="domain" description="IPT/TIG" evidence="3">
    <location>
        <begin position="115"/>
        <end position="196"/>
    </location>
</feature>
<comment type="caution">
    <text evidence="4">The sequence shown here is derived from an EMBL/GenBank/DDBJ whole genome shotgun (WGS) entry which is preliminary data.</text>
</comment>
<evidence type="ECO:0000259" key="3">
    <source>
        <dbReference type="SMART" id="SM00429"/>
    </source>
</evidence>
<evidence type="ECO:0000256" key="1">
    <source>
        <dbReference type="ARBA" id="ARBA00009820"/>
    </source>
</evidence>
<dbReference type="RefSeq" id="WP_165267353.1">
    <property type="nucleotide sequence ID" value="NZ_JAALLS010000007.1"/>
</dbReference>
<keyword evidence="5" id="KW-1185">Reference proteome</keyword>
<dbReference type="CDD" id="cd00603">
    <property type="entry name" value="IPT_PCSR"/>
    <property type="match status" value="2"/>
</dbReference>
<dbReference type="AlphaFoldDB" id="A0A6M1T7S3"/>
<protein>
    <recommendedName>
        <fullName evidence="3">IPT/TIG domain-containing protein</fullName>
    </recommendedName>
</protein>
<dbReference type="InterPro" id="IPR014756">
    <property type="entry name" value="Ig_E-set"/>
</dbReference>
<dbReference type="SUPFAM" id="SSF82171">
    <property type="entry name" value="DPP6 N-terminal domain-like"/>
    <property type="match status" value="1"/>
</dbReference>